<evidence type="ECO:0000256" key="5">
    <source>
        <dbReference type="ARBA" id="ARBA00023136"/>
    </source>
</evidence>
<dbReference type="GO" id="GO:0005886">
    <property type="term" value="C:plasma membrane"/>
    <property type="evidence" value="ECO:0007669"/>
    <property type="project" value="UniProtKB-SubCell"/>
</dbReference>
<dbReference type="Gene3D" id="1.20.1740.10">
    <property type="entry name" value="Amino acid/polyamine transporter I"/>
    <property type="match status" value="1"/>
</dbReference>
<reference evidence="8" key="1">
    <citation type="submission" date="2011-12" db="EMBL/GenBank/DDBJ databases">
        <title>The complete genome of chromosome of Sulfobacillus acidophilus DSM 10332.</title>
        <authorList>
            <person name="Lucas S."/>
            <person name="Han J."/>
            <person name="Lapidus A."/>
            <person name="Bruce D."/>
            <person name="Goodwin L."/>
            <person name="Pitluck S."/>
            <person name="Peters L."/>
            <person name="Kyrpides N."/>
            <person name="Mavromatis K."/>
            <person name="Ivanova N."/>
            <person name="Mikhailova N."/>
            <person name="Chertkov O."/>
            <person name="Saunders E."/>
            <person name="Detter J.C."/>
            <person name="Tapia R."/>
            <person name="Han C."/>
            <person name="Land M."/>
            <person name="Hauser L."/>
            <person name="Markowitz V."/>
            <person name="Cheng J.-F."/>
            <person name="Hugenholtz P."/>
            <person name="Woyke T."/>
            <person name="Wu D."/>
            <person name="Pukall R."/>
            <person name="Gehrich-Schroeter G."/>
            <person name="Schneider S."/>
            <person name="Klenk H.-P."/>
            <person name="Eisen J.A."/>
        </authorList>
    </citation>
    <scope>NUCLEOTIDE SEQUENCE [LARGE SCALE GENOMIC DNA]</scope>
    <source>
        <strain evidence="8">ATCC 700253 / DSM 10332 / NAL</strain>
    </source>
</reference>
<evidence type="ECO:0000256" key="4">
    <source>
        <dbReference type="ARBA" id="ARBA00022989"/>
    </source>
</evidence>
<dbReference type="InterPro" id="IPR002293">
    <property type="entry name" value="AA/rel_permease1"/>
</dbReference>
<proteinExistence type="predicted"/>
<feature type="transmembrane region" description="Helical" evidence="6">
    <location>
        <begin position="153"/>
        <end position="172"/>
    </location>
</feature>
<evidence type="ECO:0000313" key="8">
    <source>
        <dbReference type="Proteomes" id="UP000005439"/>
    </source>
</evidence>
<evidence type="ECO:0000313" key="7">
    <source>
        <dbReference type="EMBL" id="AEW04515.1"/>
    </source>
</evidence>
<dbReference type="KEGG" id="sap:Sulac_1015"/>
<feature type="transmembrane region" description="Helical" evidence="6">
    <location>
        <begin position="12"/>
        <end position="36"/>
    </location>
</feature>
<dbReference type="GO" id="GO:0022857">
    <property type="term" value="F:transmembrane transporter activity"/>
    <property type="evidence" value="ECO:0007669"/>
    <property type="project" value="InterPro"/>
</dbReference>
<feature type="transmembrane region" description="Helical" evidence="6">
    <location>
        <begin position="348"/>
        <end position="376"/>
    </location>
</feature>
<evidence type="ECO:0000256" key="3">
    <source>
        <dbReference type="ARBA" id="ARBA00022692"/>
    </source>
</evidence>
<dbReference type="HOGENOM" id="CLU_573206_0_0_9"/>
<dbReference type="PANTHER" id="PTHR42770">
    <property type="entry name" value="AMINO ACID TRANSPORTER-RELATED"/>
    <property type="match status" value="1"/>
</dbReference>
<dbReference type="AlphaFoldDB" id="G8TTD5"/>
<comment type="subcellular location">
    <subcellularLocation>
        <location evidence="1">Cell membrane</location>
        <topology evidence="1">Multi-pass membrane protein</topology>
    </subcellularLocation>
</comment>
<feature type="transmembrane region" description="Helical" evidence="6">
    <location>
        <begin position="192"/>
        <end position="212"/>
    </location>
</feature>
<keyword evidence="8" id="KW-1185">Reference proteome</keyword>
<feature type="transmembrane region" description="Helical" evidence="6">
    <location>
        <begin position="224"/>
        <end position="245"/>
    </location>
</feature>
<dbReference type="EMBL" id="CP003179">
    <property type="protein sequence ID" value="AEW04515.1"/>
    <property type="molecule type" value="Genomic_DNA"/>
</dbReference>
<keyword evidence="4 6" id="KW-1133">Transmembrane helix</keyword>
<name>G8TTD5_SULAD</name>
<feature type="transmembrane region" description="Helical" evidence="6">
    <location>
        <begin position="42"/>
        <end position="62"/>
    </location>
</feature>
<dbReference type="PANTHER" id="PTHR42770:SF7">
    <property type="entry name" value="MEMBRANE PROTEIN"/>
    <property type="match status" value="1"/>
</dbReference>
<feature type="transmembrane region" description="Helical" evidence="6">
    <location>
        <begin position="423"/>
        <end position="441"/>
    </location>
</feature>
<keyword evidence="3 6" id="KW-0812">Transmembrane</keyword>
<dbReference type="Proteomes" id="UP000005439">
    <property type="component" value="Chromosome"/>
</dbReference>
<feature type="transmembrane region" description="Helical" evidence="6">
    <location>
        <begin position="320"/>
        <end position="342"/>
    </location>
</feature>
<feature type="transmembrane region" description="Helical" evidence="6">
    <location>
        <begin position="87"/>
        <end position="110"/>
    </location>
</feature>
<keyword evidence="5 6" id="KW-0472">Membrane</keyword>
<evidence type="ECO:0000256" key="2">
    <source>
        <dbReference type="ARBA" id="ARBA00022475"/>
    </source>
</evidence>
<reference evidence="7 8" key="2">
    <citation type="journal article" date="2012" name="Stand. Genomic Sci.">
        <title>Complete genome sequence of the moderately thermophilic mineral-sulfide-oxidizing firmicute Sulfobacillus acidophilus type strain (NAL(T)).</title>
        <authorList>
            <person name="Anderson I."/>
            <person name="Chertkov O."/>
            <person name="Chen A."/>
            <person name="Saunders E."/>
            <person name="Lapidus A."/>
            <person name="Nolan M."/>
            <person name="Lucas S."/>
            <person name="Hammon N."/>
            <person name="Deshpande S."/>
            <person name="Cheng J.F."/>
            <person name="Han C."/>
            <person name="Tapia R."/>
            <person name="Goodwin L.A."/>
            <person name="Pitluck S."/>
            <person name="Liolios K."/>
            <person name="Pagani I."/>
            <person name="Ivanova N."/>
            <person name="Mikhailova N."/>
            <person name="Pati A."/>
            <person name="Palaniappan K."/>
            <person name="Land M."/>
            <person name="Pan C."/>
            <person name="Rohde M."/>
            <person name="Pukall R."/>
            <person name="Goker M."/>
            <person name="Detter J.C."/>
            <person name="Woyke T."/>
            <person name="Bristow J."/>
            <person name="Eisen J.A."/>
            <person name="Markowitz V."/>
            <person name="Hugenholtz P."/>
            <person name="Kyrpides N.C."/>
            <person name="Klenk H.P."/>
            <person name="Mavromatis K."/>
        </authorList>
    </citation>
    <scope>NUCLEOTIDE SEQUENCE [LARGE SCALE GENOMIC DNA]</scope>
    <source>
        <strain evidence="8">ATCC 700253 / DSM 10332 / NAL</strain>
    </source>
</reference>
<gene>
    <name evidence="7" type="ordered locus">Sulac_1015</name>
</gene>
<feature type="transmembrane region" description="Helical" evidence="6">
    <location>
        <begin position="122"/>
        <end position="141"/>
    </location>
</feature>
<dbReference type="PIRSF" id="PIRSF006060">
    <property type="entry name" value="AA_transporter"/>
    <property type="match status" value="1"/>
</dbReference>
<feature type="transmembrane region" description="Helical" evidence="6">
    <location>
        <begin position="397"/>
        <end position="417"/>
    </location>
</feature>
<dbReference type="STRING" id="679936.Sulac_1015"/>
<dbReference type="Pfam" id="PF13520">
    <property type="entry name" value="AA_permease_2"/>
    <property type="match status" value="1"/>
</dbReference>
<sequence>MRLVRVFRLADLVSLSISSVAPVFSIAAAGGAMMGAAGTGTFWAILLIGLPFLLSSVVFRLLNQHFPHAGASYHWSRRILGYRMARFQSWILFWAYFSSLPPIILPAAAYSADLLGLPVFRAQMLLGIGAIWVVVAVGVLLGGSRVVAGITKTFMLIEFGSLLVFVVVGIMHGNSSLGVFFRFPGVSQWHGVWIAAVIGATALDGWEIDSYAAEESRQPRKDPGWGGIVGAIGALAIYFVVYPIMIQDVGLHRLANSLNPWMLWGHRLFRHHQTLALLPVLVSTAGSLWLTAYILTRIMFAMSRDRELPAWISQVNRRGVPARATIMILGLALGVVSLEVIMPSVDGFFNLILSLAGLFLTLEFLLDSLTAAVFLFKLHPGWFPDAWTPHRHWGATVAAYLSVVLLFLLVVGFFLYAPHIIGPTADAIALGILLAGIGFAMRGRRPSQRFWVFQPEWDGLDLAEEE</sequence>
<evidence type="ECO:0000256" key="1">
    <source>
        <dbReference type="ARBA" id="ARBA00004651"/>
    </source>
</evidence>
<accession>G8TTD5</accession>
<protein>
    <submittedName>
        <fullName evidence="7">Amino acid permease-associated region</fullName>
    </submittedName>
</protein>
<keyword evidence="2" id="KW-1003">Cell membrane</keyword>
<dbReference type="InterPro" id="IPR050367">
    <property type="entry name" value="APC_superfamily"/>
</dbReference>
<feature type="transmembrane region" description="Helical" evidence="6">
    <location>
        <begin position="276"/>
        <end position="300"/>
    </location>
</feature>
<dbReference type="PATRIC" id="fig|679936.5.peg.1074"/>
<organism evidence="7 8">
    <name type="scientific">Sulfobacillus acidophilus (strain ATCC 700253 / DSM 10332 / NAL)</name>
    <dbReference type="NCBI Taxonomy" id="679936"/>
    <lineage>
        <taxon>Bacteria</taxon>
        <taxon>Bacillati</taxon>
        <taxon>Bacillota</taxon>
        <taxon>Clostridia</taxon>
        <taxon>Eubacteriales</taxon>
        <taxon>Clostridiales Family XVII. Incertae Sedis</taxon>
        <taxon>Sulfobacillus</taxon>
    </lineage>
</organism>
<evidence type="ECO:0000256" key="6">
    <source>
        <dbReference type="SAM" id="Phobius"/>
    </source>
</evidence>